<comment type="caution">
    <text evidence="24">The sequence shown here is derived from an EMBL/GenBank/DDBJ whole genome shotgun (WGS) entry which is preliminary data.</text>
</comment>
<reference evidence="24 25" key="1">
    <citation type="submission" date="2020-07" db="EMBL/GenBank/DDBJ databases">
        <title>A new beta-1,3-glucan-decomposing anaerobic bacterium isolated from anoxic soil subjected to biological soil disinfestation.</title>
        <authorList>
            <person name="Ueki A."/>
            <person name="Tonouchi A."/>
        </authorList>
    </citation>
    <scope>NUCLEOTIDE SEQUENCE [LARGE SCALE GENOMIC DNA]</scope>
    <source>
        <strain evidence="24 25">TW1</strain>
    </source>
</reference>
<gene>
    <name evidence="19" type="primary">murE</name>
    <name evidence="24" type="ORF">bsdtw1_02844</name>
</gene>
<comment type="catalytic activity">
    <reaction evidence="12 19">
        <text>UDP-N-acetyl-alpha-D-muramoyl-L-alanyl-D-glutamate + meso-2,6-diaminopimelate + ATP = UDP-N-acetyl-alpha-D-muramoyl-L-alanyl-gamma-D-glutamyl-meso-2,6-diaminopimelate + ADP + phosphate + H(+)</text>
        <dbReference type="Rhea" id="RHEA:23676"/>
        <dbReference type="ChEBI" id="CHEBI:15378"/>
        <dbReference type="ChEBI" id="CHEBI:30616"/>
        <dbReference type="ChEBI" id="CHEBI:43474"/>
        <dbReference type="ChEBI" id="CHEBI:57791"/>
        <dbReference type="ChEBI" id="CHEBI:83900"/>
        <dbReference type="ChEBI" id="CHEBI:83905"/>
        <dbReference type="ChEBI" id="CHEBI:456216"/>
        <dbReference type="EC" id="6.3.2.13"/>
    </reaction>
</comment>
<dbReference type="Pfam" id="PF02875">
    <property type="entry name" value="Mur_ligase_C"/>
    <property type="match status" value="1"/>
</dbReference>
<evidence type="ECO:0000256" key="2">
    <source>
        <dbReference type="ARBA" id="ARBA00005898"/>
    </source>
</evidence>
<evidence type="ECO:0000256" key="15">
    <source>
        <dbReference type="ARBA" id="ARBA00072883"/>
    </source>
</evidence>
<feature type="modified residue" description="N6-carboxylysine" evidence="19">
    <location>
        <position position="219"/>
    </location>
</feature>
<dbReference type="HAMAP" id="MF_00208">
    <property type="entry name" value="MurE"/>
    <property type="match status" value="1"/>
</dbReference>
<feature type="binding site" evidence="19">
    <location>
        <begin position="152"/>
        <end position="153"/>
    </location>
    <ligand>
        <name>UDP-N-acetyl-alpha-D-muramoyl-L-alanyl-D-glutamate</name>
        <dbReference type="ChEBI" id="CHEBI:83900"/>
    </ligand>
</feature>
<dbReference type="EMBL" id="BLZR01000001">
    <property type="protein sequence ID" value="GFP76740.1"/>
    <property type="molecule type" value="Genomic_DNA"/>
</dbReference>
<comment type="subcellular location">
    <subcellularLocation>
        <location evidence="19 20">Cytoplasm</location>
    </subcellularLocation>
</comment>
<evidence type="ECO:0000256" key="3">
    <source>
        <dbReference type="ARBA" id="ARBA00022490"/>
    </source>
</evidence>
<dbReference type="FunFam" id="3.90.190.20:FF:000006">
    <property type="entry name" value="UDP-N-acetylmuramoyl-L-alanyl-D-glutamate--2,6-diaminopimelate ligase"/>
    <property type="match status" value="1"/>
</dbReference>
<keyword evidence="19" id="KW-0460">Magnesium</keyword>
<dbReference type="UniPathway" id="UPA00219"/>
<comment type="PTM">
    <text evidence="19">Carboxylation is probably crucial for Mg(2+) binding and, consequently, for the gamma-phosphate positioning of ATP.</text>
</comment>
<feature type="domain" description="Mur ligase central" evidence="23">
    <location>
        <begin position="108"/>
        <end position="309"/>
    </location>
</feature>
<accession>A0A6V8SIF4</accession>
<dbReference type="NCBIfam" id="NF001126">
    <property type="entry name" value="PRK00139.1-4"/>
    <property type="match status" value="1"/>
</dbReference>
<dbReference type="InterPro" id="IPR018109">
    <property type="entry name" value="Folylpolyglutamate_synth_CS"/>
</dbReference>
<feature type="domain" description="Mur ligase N-terminal catalytic" evidence="21">
    <location>
        <begin position="24"/>
        <end position="96"/>
    </location>
</feature>
<evidence type="ECO:0000256" key="6">
    <source>
        <dbReference type="ARBA" id="ARBA00022741"/>
    </source>
</evidence>
<dbReference type="SUPFAM" id="SSF63418">
    <property type="entry name" value="MurE/MurF N-terminal domain"/>
    <property type="match status" value="1"/>
</dbReference>
<evidence type="ECO:0000256" key="7">
    <source>
        <dbReference type="ARBA" id="ARBA00022840"/>
    </source>
</evidence>
<dbReference type="GO" id="GO:0005524">
    <property type="term" value="F:ATP binding"/>
    <property type="evidence" value="ECO:0007669"/>
    <property type="project" value="UniProtKB-UniRule"/>
</dbReference>
<comment type="function">
    <text evidence="13 19">Catalyzes the addition of meso-diaminopimelic acid to the nucleotide precursor UDP-N-acetylmuramoyl-L-alanyl-D-glutamate (UMAG) in the biosynthesis of bacterial cell-wall peptidoglycan.</text>
</comment>
<proteinExistence type="inferred from homology"/>
<keyword evidence="9 19" id="KW-0573">Peptidoglycan synthesis</keyword>
<feature type="binding site" evidence="19">
    <location>
        <position position="187"/>
    </location>
    <ligand>
        <name>UDP-N-acetyl-alpha-D-muramoyl-L-alanyl-D-glutamate</name>
        <dbReference type="ChEBI" id="CHEBI:83900"/>
    </ligand>
</feature>
<keyword evidence="8 19" id="KW-0133">Cell shape</keyword>
<dbReference type="InterPro" id="IPR035911">
    <property type="entry name" value="MurE/MurF_N"/>
</dbReference>
<sequence>MLLRNLLNEIEFELIKGSLDQDVNKITYDNRKTEEGDIFFCIKGFASDGHKFANSAVKNGAKVVFCMDDLSISEDITVLKVKDTRKTMALIASNYYERPTEKLKVIGITGTNGKTTSAFMTKKILEDSGYKVGLIGTIANYIGDRVIKTERTTPESLELQELFNEMVQENVEYCVMEVSSHALELDRVYGVRFVGAIFSNLTRDHLDFHKTFENYYNAKFKLFERTDRAIINLDDDYGKNIISDLKSKNIKTDIFTYGIHENAHIKAKDIVNSSKGVKFNVTLDNEEYEFNLQMPGLYNVYNALSVITLAKNLGISLESIVKGLNKAVVPGRCERTAIEYDIPYEVIIDYAHTPDGLENILKTAREFTASRLISVFGCGGDRDKVKRPMMGRIGTELSDIAIVTSDNPRSEEPMSIINDIISGLNTNSYEVVENRREAIKTALEIGKSGDVIVIAGKGHENYQILKDKTIHFDEREVVVEILEQLGVKKC</sequence>
<evidence type="ECO:0000256" key="8">
    <source>
        <dbReference type="ARBA" id="ARBA00022960"/>
    </source>
</evidence>
<dbReference type="Gene3D" id="3.40.1390.10">
    <property type="entry name" value="MurE/MurF, N-terminal domain"/>
    <property type="match status" value="1"/>
</dbReference>
<dbReference type="PANTHER" id="PTHR23135:SF4">
    <property type="entry name" value="UDP-N-ACETYLMURAMOYL-L-ALANYL-D-GLUTAMATE--2,6-DIAMINOPIMELATE LIGASE MURE HOMOLOG, CHLOROPLASTIC"/>
    <property type="match status" value="1"/>
</dbReference>
<feature type="binding site" evidence="19">
    <location>
        <position position="179"/>
    </location>
    <ligand>
        <name>UDP-N-acetyl-alpha-D-muramoyl-L-alanyl-D-glutamate</name>
        <dbReference type="ChEBI" id="CHEBI:83900"/>
    </ligand>
</feature>
<dbReference type="Pfam" id="PF01225">
    <property type="entry name" value="Mur_ligase"/>
    <property type="match status" value="1"/>
</dbReference>
<dbReference type="PROSITE" id="PS01011">
    <property type="entry name" value="FOLYLPOLYGLU_SYNT_1"/>
    <property type="match status" value="1"/>
</dbReference>
<evidence type="ECO:0000256" key="13">
    <source>
        <dbReference type="ARBA" id="ARBA00056782"/>
    </source>
</evidence>
<evidence type="ECO:0000256" key="18">
    <source>
        <dbReference type="ARBA" id="ARBA00081560"/>
    </source>
</evidence>
<dbReference type="GO" id="GO:0000287">
    <property type="term" value="F:magnesium ion binding"/>
    <property type="evidence" value="ECO:0007669"/>
    <property type="project" value="UniProtKB-UniRule"/>
</dbReference>
<evidence type="ECO:0000256" key="4">
    <source>
        <dbReference type="ARBA" id="ARBA00022598"/>
    </source>
</evidence>
<dbReference type="GO" id="GO:0004326">
    <property type="term" value="F:tetrahydrofolylpolyglutamate synthase activity"/>
    <property type="evidence" value="ECO:0007669"/>
    <property type="project" value="InterPro"/>
</dbReference>
<evidence type="ECO:0000256" key="14">
    <source>
        <dbReference type="ARBA" id="ARBA00066633"/>
    </source>
</evidence>
<keyword evidence="7 19" id="KW-0067">ATP-binding</keyword>
<dbReference type="Gene3D" id="3.40.1190.10">
    <property type="entry name" value="Mur-like, catalytic domain"/>
    <property type="match status" value="1"/>
</dbReference>
<comment type="pathway">
    <text evidence="1 19 20">Cell wall biogenesis; peptidoglycan biosynthesis.</text>
</comment>
<evidence type="ECO:0000256" key="19">
    <source>
        <dbReference type="HAMAP-Rule" id="MF_00208"/>
    </source>
</evidence>
<dbReference type="InterPro" id="IPR005761">
    <property type="entry name" value="UDP-N-AcMur-Glu-dNH2Pim_ligase"/>
</dbReference>
<dbReference type="Gene3D" id="3.90.190.20">
    <property type="entry name" value="Mur ligase, C-terminal domain"/>
    <property type="match status" value="1"/>
</dbReference>
<evidence type="ECO:0000256" key="9">
    <source>
        <dbReference type="ARBA" id="ARBA00022984"/>
    </source>
</evidence>
<feature type="binding site" evidence="19">
    <location>
        <position position="460"/>
    </location>
    <ligand>
        <name>meso-2,6-diaminopimelate</name>
        <dbReference type="ChEBI" id="CHEBI:57791"/>
    </ligand>
</feature>
<dbReference type="Pfam" id="PF08245">
    <property type="entry name" value="Mur_ligase_M"/>
    <property type="match status" value="1"/>
</dbReference>
<dbReference type="SUPFAM" id="SSF53623">
    <property type="entry name" value="MurD-like peptide ligases, catalytic domain"/>
    <property type="match status" value="1"/>
</dbReference>
<keyword evidence="6 19" id="KW-0547">Nucleotide-binding</keyword>
<name>A0A6V8SIF4_9CLOT</name>
<feature type="binding site" evidence="19">
    <location>
        <position position="382"/>
    </location>
    <ligand>
        <name>meso-2,6-diaminopimelate</name>
        <dbReference type="ChEBI" id="CHEBI:57791"/>
    </ligand>
</feature>
<evidence type="ECO:0000259" key="21">
    <source>
        <dbReference type="Pfam" id="PF01225"/>
    </source>
</evidence>
<dbReference type="InterPro" id="IPR036615">
    <property type="entry name" value="Mur_ligase_C_dom_sf"/>
</dbReference>
<dbReference type="GO" id="GO:0008360">
    <property type="term" value="P:regulation of cell shape"/>
    <property type="evidence" value="ECO:0007669"/>
    <property type="project" value="UniProtKB-KW"/>
</dbReference>
<evidence type="ECO:0000256" key="5">
    <source>
        <dbReference type="ARBA" id="ARBA00022618"/>
    </source>
</evidence>
<evidence type="ECO:0000313" key="24">
    <source>
        <dbReference type="EMBL" id="GFP76740.1"/>
    </source>
</evidence>
<dbReference type="PANTHER" id="PTHR23135">
    <property type="entry name" value="MUR LIGASE FAMILY MEMBER"/>
    <property type="match status" value="1"/>
</dbReference>
<dbReference type="GO" id="GO:0071555">
    <property type="term" value="P:cell wall organization"/>
    <property type="evidence" value="ECO:0007669"/>
    <property type="project" value="UniProtKB-KW"/>
</dbReference>
<keyword evidence="25" id="KW-1185">Reference proteome</keyword>
<evidence type="ECO:0000259" key="23">
    <source>
        <dbReference type="Pfam" id="PF08245"/>
    </source>
</evidence>
<keyword evidence="11 19" id="KW-0961">Cell wall biogenesis/degradation</keyword>
<dbReference type="InterPro" id="IPR013221">
    <property type="entry name" value="Mur_ligase_cen"/>
</dbReference>
<keyword evidence="5 19" id="KW-0132">Cell division</keyword>
<dbReference type="GO" id="GO:0008765">
    <property type="term" value="F:UDP-N-acetylmuramoylalanyl-D-glutamate-2,6-diaminopimelate ligase activity"/>
    <property type="evidence" value="ECO:0007669"/>
    <property type="project" value="UniProtKB-UniRule"/>
</dbReference>
<evidence type="ECO:0000256" key="12">
    <source>
        <dbReference type="ARBA" id="ARBA00050251"/>
    </source>
</evidence>
<dbReference type="SUPFAM" id="SSF53244">
    <property type="entry name" value="MurD-like peptide ligases, peptide-binding domain"/>
    <property type="match status" value="1"/>
</dbReference>
<feature type="short sequence motif" description="Meso-diaminopimelate recognition motif" evidence="19">
    <location>
        <begin position="406"/>
        <end position="409"/>
    </location>
</feature>
<comment type="caution">
    <text evidence="19">Lacks conserved residue(s) required for the propagation of feature annotation.</text>
</comment>
<feature type="binding site" evidence="19">
    <location>
        <begin position="110"/>
        <end position="116"/>
    </location>
    <ligand>
        <name>ATP</name>
        <dbReference type="ChEBI" id="CHEBI:30616"/>
    </ligand>
</feature>
<dbReference type="Proteomes" id="UP000580568">
    <property type="component" value="Unassembled WGS sequence"/>
</dbReference>
<evidence type="ECO:0000259" key="22">
    <source>
        <dbReference type="Pfam" id="PF02875"/>
    </source>
</evidence>
<keyword evidence="10 19" id="KW-0131">Cell cycle</keyword>
<comment type="cofactor">
    <cofactor evidence="19">
        <name>Mg(2+)</name>
        <dbReference type="ChEBI" id="CHEBI:18420"/>
    </cofactor>
</comment>
<evidence type="ECO:0000256" key="17">
    <source>
        <dbReference type="ARBA" id="ARBA00076158"/>
    </source>
</evidence>
<dbReference type="EC" id="6.3.2.13" evidence="14 19"/>
<dbReference type="InterPro" id="IPR036565">
    <property type="entry name" value="Mur-like_cat_sf"/>
</dbReference>
<comment type="similarity">
    <text evidence="2 19">Belongs to the MurCDEF family. MurE subfamily.</text>
</comment>
<dbReference type="AlphaFoldDB" id="A0A6V8SIF4"/>
<evidence type="ECO:0000256" key="16">
    <source>
        <dbReference type="ARBA" id="ARBA00075482"/>
    </source>
</evidence>
<evidence type="ECO:0000256" key="10">
    <source>
        <dbReference type="ARBA" id="ARBA00023306"/>
    </source>
</evidence>
<feature type="domain" description="Mur ligase C-terminal" evidence="22">
    <location>
        <begin position="331"/>
        <end position="458"/>
    </location>
</feature>
<dbReference type="RefSeq" id="WP_183278150.1">
    <property type="nucleotide sequence ID" value="NZ_BLZR01000001.1"/>
</dbReference>
<evidence type="ECO:0000256" key="1">
    <source>
        <dbReference type="ARBA" id="ARBA00004752"/>
    </source>
</evidence>
<feature type="binding site" evidence="19">
    <location>
        <begin position="406"/>
        <end position="409"/>
    </location>
    <ligand>
        <name>meso-2,6-diaminopimelate</name>
        <dbReference type="ChEBI" id="CHEBI:57791"/>
    </ligand>
</feature>
<dbReference type="GO" id="GO:0051301">
    <property type="term" value="P:cell division"/>
    <property type="evidence" value="ECO:0007669"/>
    <property type="project" value="UniProtKB-KW"/>
</dbReference>
<keyword evidence="3 19" id="KW-0963">Cytoplasm</keyword>
<keyword evidence="4 19" id="KW-0436">Ligase</keyword>
<dbReference type="NCBIfam" id="TIGR01085">
    <property type="entry name" value="murE"/>
    <property type="match status" value="1"/>
</dbReference>
<evidence type="ECO:0000256" key="11">
    <source>
        <dbReference type="ARBA" id="ARBA00023316"/>
    </source>
</evidence>
<dbReference type="InterPro" id="IPR004101">
    <property type="entry name" value="Mur_ligase_C"/>
</dbReference>
<evidence type="ECO:0000313" key="25">
    <source>
        <dbReference type="Proteomes" id="UP000580568"/>
    </source>
</evidence>
<evidence type="ECO:0000256" key="20">
    <source>
        <dbReference type="RuleBase" id="RU004135"/>
    </source>
</evidence>
<dbReference type="GO" id="GO:0005737">
    <property type="term" value="C:cytoplasm"/>
    <property type="evidence" value="ECO:0007669"/>
    <property type="project" value="UniProtKB-SubCell"/>
</dbReference>
<dbReference type="InterPro" id="IPR000713">
    <property type="entry name" value="Mur_ligase_N"/>
</dbReference>
<dbReference type="GO" id="GO:0009252">
    <property type="term" value="P:peptidoglycan biosynthetic process"/>
    <property type="evidence" value="ECO:0007669"/>
    <property type="project" value="UniProtKB-UniRule"/>
</dbReference>
<protein>
    <recommendedName>
        <fullName evidence="15 19">UDP-N-acetylmuramoyl-L-alanyl-D-glutamate--2,6-diaminopimelate ligase</fullName>
        <ecNumber evidence="14 19">6.3.2.13</ecNumber>
    </recommendedName>
    <alternativeName>
        <fullName evidence="16 19">Meso-A2pm-adding enzyme</fullName>
    </alternativeName>
    <alternativeName>
        <fullName evidence="17 19">Meso-diaminopimelate-adding enzyme</fullName>
    </alternativeName>
    <alternativeName>
        <fullName evidence="18 19">UDP-MurNAc-L-Ala-D-Glu:meso-diaminopimelate ligase</fullName>
    </alternativeName>
    <alternativeName>
        <fullName evidence="19">UDP-MurNAc-tripeptide synthetase</fullName>
    </alternativeName>
    <alternativeName>
        <fullName evidence="19">UDP-N-acetylmuramyl-tripeptide synthetase</fullName>
    </alternativeName>
</protein>
<feature type="binding site" evidence="19">
    <location>
        <position position="456"/>
    </location>
    <ligand>
        <name>meso-2,6-diaminopimelate</name>
        <dbReference type="ChEBI" id="CHEBI:57791"/>
    </ligand>
</feature>
<organism evidence="24 25">
    <name type="scientific">Clostridium fungisolvens</name>
    <dbReference type="NCBI Taxonomy" id="1604897"/>
    <lineage>
        <taxon>Bacteria</taxon>
        <taxon>Bacillati</taxon>
        <taxon>Bacillota</taxon>
        <taxon>Clostridia</taxon>
        <taxon>Eubacteriales</taxon>
        <taxon>Clostridiaceae</taxon>
        <taxon>Clostridium</taxon>
    </lineage>
</organism>
<dbReference type="NCBIfam" id="NF001124">
    <property type="entry name" value="PRK00139.1-2"/>
    <property type="match status" value="1"/>
</dbReference>